<evidence type="ECO:0000313" key="2">
    <source>
        <dbReference type="Proteomes" id="UP000217349"/>
    </source>
</evidence>
<dbReference type="RefSeq" id="WP_096046182.1">
    <property type="nucleotide sequence ID" value="NZ_CP023275.1"/>
</dbReference>
<dbReference type="KEGG" id="sulj:SJPD1_0940"/>
<protein>
    <submittedName>
        <fullName evidence="1">Uncharacterized protein</fullName>
    </submittedName>
</protein>
<proteinExistence type="predicted"/>
<organism evidence="1 2">
    <name type="scientific">Sulfurospirillum diekertiae</name>
    <dbReference type="NCBI Taxonomy" id="1854492"/>
    <lineage>
        <taxon>Bacteria</taxon>
        <taxon>Pseudomonadati</taxon>
        <taxon>Campylobacterota</taxon>
        <taxon>Epsilonproteobacteria</taxon>
        <taxon>Campylobacterales</taxon>
        <taxon>Sulfurospirillaceae</taxon>
        <taxon>Sulfurospirillum</taxon>
    </lineage>
</organism>
<gene>
    <name evidence="1" type="ORF">SJPD1_0940</name>
</gene>
<dbReference type="Proteomes" id="UP000217349">
    <property type="component" value="Chromosome"/>
</dbReference>
<dbReference type="AlphaFoldDB" id="A0A290HBX3"/>
<name>A0A290HBX3_9BACT</name>
<sequence>MHAQDLALIPKQYQNMTLQKYLDELFGWYEKFEPKVVAGVGAPTTDTHSSIFEHSLAKYGLGLNDLSFNEIIQDDVVTILQRRGIEPINNSTYCGLGGVV</sequence>
<accession>A0A290HBX3</accession>
<dbReference type="EMBL" id="CP023275">
    <property type="protein sequence ID" value="ATB69052.1"/>
    <property type="molecule type" value="Genomic_DNA"/>
</dbReference>
<evidence type="ECO:0000313" key="1">
    <source>
        <dbReference type="EMBL" id="ATB69052.1"/>
    </source>
</evidence>
<reference evidence="2" key="1">
    <citation type="submission" date="2017-09" db="EMBL/GenBank/DDBJ databases">
        <title>The complete genome of Sulfurospirillum sp. JPD-1.</title>
        <authorList>
            <person name="Goris T."/>
        </authorList>
    </citation>
    <scope>NUCLEOTIDE SEQUENCE [LARGE SCALE GENOMIC DNA]</scope>
    <source>
        <strain evidence="2">JPD-1</strain>
    </source>
</reference>